<dbReference type="InterPro" id="IPR004860">
    <property type="entry name" value="LAGLIDADG_dom"/>
</dbReference>
<evidence type="ECO:0000313" key="2">
    <source>
        <dbReference type="EMBL" id="PIQ68404.1"/>
    </source>
</evidence>
<dbReference type="Proteomes" id="UP000229342">
    <property type="component" value="Unassembled WGS sequence"/>
</dbReference>
<accession>A0A2H0KDE1</accession>
<evidence type="ECO:0000259" key="1">
    <source>
        <dbReference type="Pfam" id="PF03161"/>
    </source>
</evidence>
<feature type="domain" description="Homing endonuclease LAGLIDADG" evidence="1">
    <location>
        <begin position="25"/>
        <end position="174"/>
    </location>
</feature>
<sequence length="203" mass="23928">MGSLEMTMMLRARKRLTLSVTPRQREILVGCILGDAYIATLGKIRIEHSIKQRAYVEWKRKELQSLCYPGEPREITHVYRGKRYQSVFFLLRQYFRVWRDIFYQEKKKIFPKDLLLTPLALAIWYMDDGCWTGKKILISTESFLGESMSRLQDVLYRQLHIETIASSNGKLVIRKKSHEIFCNLVSPYIIASMRYKLPNPVTT</sequence>
<gene>
    <name evidence="2" type="ORF">COV91_04270</name>
</gene>
<protein>
    <recommendedName>
        <fullName evidence="1">Homing endonuclease LAGLIDADG domain-containing protein</fullName>
    </recommendedName>
</protein>
<dbReference type="AlphaFoldDB" id="A0A2H0KDE1"/>
<dbReference type="Pfam" id="PF03161">
    <property type="entry name" value="LAGLIDADG_2"/>
    <property type="match status" value="1"/>
</dbReference>
<organism evidence="2 3">
    <name type="scientific">Candidatus Taylorbacteria bacterium CG11_big_fil_rev_8_21_14_0_20_46_11</name>
    <dbReference type="NCBI Taxonomy" id="1975025"/>
    <lineage>
        <taxon>Bacteria</taxon>
        <taxon>Candidatus Tayloriibacteriota</taxon>
    </lineage>
</organism>
<dbReference type="EMBL" id="PCVG01000055">
    <property type="protein sequence ID" value="PIQ68404.1"/>
    <property type="molecule type" value="Genomic_DNA"/>
</dbReference>
<name>A0A2H0KDE1_9BACT</name>
<dbReference type="Gene3D" id="3.10.28.10">
    <property type="entry name" value="Homing endonucleases"/>
    <property type="match status" value="2"/>
</dbReference>
<reference evidence="2 3" key="1">
    <citation type="submission" date="2017-09" db="EMBL/GenBank/DDBJ databases">
        <title>Depth-based differentiation of microbial function through sediment-hosted aquifers and enrichment of novel symbionts in the deep terrestrial subsurface.</title>
        <authorList>
            <person name="Probst A.J."/>
            <person name="Ladd B."/>
            <person name="Jarett J.K."/>
            <person name="Geller-Mcgrath D.E."/>
            <person name="Sieber C.M."/>
            <person name="Emerson J.B."/>
            <person name="Anantharaman K."/>
            <person name="Thomas B.C."/>
            <person name="Malmstrom R."/>
            <person name="Stieglmeier M."/>
            <person name="Klingl A."/>
            <person name="Woyke T."/>
            <person name="Ryan C.M."/>
            <person name="Banfield J.F."/>
        </authorList>
    </citation>
    <scope>NUCLEOTIDE SEQUENCE [LARGE SCALE GENOMIC DNA]</scope>
    <source>
        <strain evidence="2">CG11_big_fil_rev_8_21_14_0_20_46_11</strain>
    </source>
</reference>
<comment type="caution">
    <text evidence="2">The sequence shown here is derived from an EMBL/GenBank/DDBJ whole genome shotgun (WGS) entry which is preliminary data.</text>
</comment>
<dbReference type="SUPFAM" id="SSF55608">
    <property type="entry name" value="Homing endonucleases"/>
    <property type="match status" value="1"/>
</dbReference>
<evidence type="ECO:0000313" key="3">
    <source>
        <dbReference type="Proteomes" id="UP000229342"/>
    </source>
</evidence>
<dbReference type="InterPro" id="IPR027434">
    <property type="entry name" value="Homing_endonucl"/>
</dbReference>
<proteinExistence type="predicted"/>
<dbReference type="GO" id="GO:0004519">
    <property type="term" value="F:endonuclease activity"/>
    <property type="evidence" value="ECO:0007669"/>
    <property type="project" value="InterPro"/>
</dbReference>